<accession>A0A8S3SAF3</accession>
<gene>
    <name evidence="4" type="ORF">MEDL_28969</name>
</gene>
<evidence type="ECO:0000313" key="4">
    <source>
        <dbReference type="EMBL" id="CAG2215175.1"/>
    </source>
</evidence>
<feature type="domain" description="BTB" evidence="3">
    <location>
        <begin position="56"/>
        <end position="123"/>
    </location>
</feature>
<evidence type="ECO:0000259" key="3">
    <source>
        <dbReference type="PROSITE" id="PS50097"/>
    </source>
</evidence>
<dbReference type="SUPFAM" id="SSF54695">
    <property type="entry name" value="POZ domain"/>
    <property type="match status" value="1"/>
</dbReference>
<keyword evidence="2" id="KW-0677">Repeat</keyword>
<dbReference type="InterPro" id="IPR000210">
    <property type="entry name" value="BTB/POZ_dom"/>
</dbReference>
<dbReference type="Gene3D" id="1.25.40.420">
    <property type="match status" value="1"/>
</dbReference>
<keyword evidence="5" id="KW-1185">Reference proteome</keyword>
<comment type="caution">
    <text evidence="4">The sequence shown here is derived from an EMBL/GenBank/DDBJ whole genome shotgun (WGS) entry which is preliminary data.</text>
</comment>
<proteinExistence type="predicted"/>
<evidence type="ECO:0000256" key="1">
    <source>
        <dbReference type="ARBA" id="ARBA00022441"/>
    </source>
</evidence>
<evidence type="ECO:0000256" key="2">
    <source>
        <dbReference type="ARBA" id="ARBA00022737"/>
    </source>
</evidence>
<dbReference type="Pfam" id="PF07707">
    <property type="entry name" value="BACK"/>
    <property type="match status" value="1"/>
</dbReference>
<dbReference type="PANTHER" id="PTHR45632">
    <property type="entry name" value="LD33804P"/>
    <property type="match status" value="1"/>
</dbReference>
<dbReference type="Gene3D" id="3.30.710.10">
    <property type="entry name" value="Potassium Channel Kv1.1, Chain A"/>
    <property type="match status" value="1"/>
</dbReference>
<dbReference type="FunFam" id="1.25.40.420:FF:000001">
    <property type="entry name" value="Kelch-like family member 12"/>
    <property type="match status" value="1"/>
</dbReference>
<dbReference type="PROSITE" id="PS50097">
    <property type="entry name" value="BTB"/>
    <property type="match status" value="1"/>
</dbReference>
<dbReference type="SMART" id="SM00875">
    <property type="entry name" value="BACK"/>
    <property type="match status" value="1"/>
</dbReference>
<dbReference type="EMBL" id="CAJPWZ010001436">
    <property type="protein sequence ID" value="CAG2215175.1"/>
    <property type="molecule type" value="Genomic_DNA"/>
</dbReference>
<dbReference type="PANTHER" id="PTHR45632:SF3">
    <property type="entry name" value="KELCH-LIKE PROTEIN 32"/>
    <property type="match status" value="1"/>
</dbReference>
<protein>
    <submittedName>
        <fullName evidence="4">KLHL26</fullName>
    </submittedName>
</protein>
<organism evidence="4 5">
    <name type="scientific">Mytilus edulis</name>
    <name type="common">Blue mussel</name>
    <dbReference type="NCBI Taxonomy" id="6550"/>
    <lineage>
        <taxon>Eukaryota</taxon>
        <taxon>Metazoa</taxon>
        <taxon>Spiralia</taxon>
        <taxon>Lophotrochozoa</taxon>
        <taxon>Mollusca</taxon>
        <taxon>Bivalvia</taxon>
        <taxon>Autobranchia</taxon>
        <taxon>Pteriomorphia</taxon>
        <taxon>Mytilida</taxon>
        <taxon>Mytiloidea</taxon>
        <taxon>Mytilidae</taxon>
        <taxon>Mytilinae</taxon>
        <taxon>Mytilus</taxon>
    </lineage>
</organism>
<dbReference type="Pfam" id="PF00651">
    <property type="entry name" value="BTB"/>
    <property type="match status" value="1"/>
</dbReference>
<dbReference type="SMART" id="SM00225">
    <property type="entry name" value="BTB"/>
    <property type="match status" value="1"/>
</dbReference>
<dbReference type="InterPro" id="IPR011705">
    <property type="entry name" value="BACK"/>
</dbReference>
<reference evidence="4" key="1">
    <citation type="submission" date="2021-03" db="EMBL/GenBank/DDBJ databases">
        <authorList>
            <person name="Bekaert M."/>
        </authorList>
    </citation>
    <scope>NUCLEOTIDE SEQUENCE</scope>
</reference>
<evidence type="ECO:0000313" key="5">
    <source>
        <dbReference type="Proteomes" id="UP000683360"/>
    </source>
</evidence>
<dbReference type="InterPro" id="IPR011333">
    <property type="entry name" value="SKP1/BTB/POZ_sf"/>
</dbReference>
<sequence>MPLSPRKQARQSTSDGVIGQPLCEDIDNISMSLVAKNYCSKVMKGLQDLRKGGILCDYALYADGTRINVHKAVMAACSDYFQVMLTGNMRESREDSVDLKGISGCGLAIIVDFAYTGILELNSDNVEEVLAAATHLQINDAVTLCSKYLESSITVGNCVDILNLAELYSLSILHSIAKKFILGNFETVADTEQYYTLSTTQLSSLLQENSLNIMSEYCLFQMLLKWIAHSPLEREGCVALLMRNIRLPLLSGEELVEKVSLVPVMQQNRECSLLLTEAKDYHIVVGKQSMLQTQRTQVRSDIKSIVMCHAQNLEHYTLKNQEA</sequence>
<dbReference type="Proteomes" id="UP000683360">
    <property type="component" value="Unassembled WGS sequence"/>
</dbReference>
<dbReference type="OrthoDB" id="1925334at2759"/>
<keyword evidence="1" id="KW-0880">Kelch repeat</keyword>
<dbReference type="AlphaFoldDB" id="A0A8S3SAF3"/>
<name>A0A8S3SAF3_MYTED</name>